<feature type="compositionally biased region" description="Polar residues" evidence="1">
    <location>
        <begin position="47"/>
        <end position="58"/>
    </location>
</feature>
<name>A0A2P5AV61_PARAD</name>
<keyword evidence="3" id="KW-1185">Reference proteome</keyword>
<dbReference type="Proteomes" id="UP000237105">
    <property type="component" value="Unassembled WGS sequence"/>
</dbReference>
<organism evidence="2 3">
    <name type="scientific">Parasponia andersonii</name>
    <name type="common">Sponia andersonii</name>
    <dbReference type="NCBI Taxonomy" id="3476"/>
    <lineage>
        <taxon>Eukaryota</taxon>
        <taxon>Viridiplantae</taxon>
        <taxon>Streptophyta</taxon>
        <taxon>Embryophyta</taxon>
        <taxon>Tracheophyta</taxon>
        <taxon>Spermatophyta</taxon>
        <taxon>Magnoliopsida</taxon>
        <taxon>eudicotyledons</taxon>
        <taxon>Gunneridae</taxon>
        <taxon>Pentapetalae</taxon>
        <taxon>rosids</taxon>
        <taxon>fabids</taxon>
        <taxon>Rosales</taxon>
        <taxon>Cannabaceae</taxon>
        <taxon>Parasponia</taxon>
    </lineage>
</organism>
<evidence type="ECO:0000313" key="2">
    <source>
        <dbReference type="EMBL" id="PON40433.1"/>
    </source>
</evidence>
<comment type="caution">
    <text evidence="2">The sequence shown here is derived from an EMBL/GenBank/DDBJ whole genome shotgun (WGS) entry which is preliminary data.</text>
</comment>
<dbReference type="EMBL" id="JXTB01000438">
    <property type="protein sequence ID" value="PON40433.1"/>
    <property type="molecule type" value="Genomic_DNA"/>
</dbReference>
<evidence type="ECO:0000313" key="3">
    <source>
        <dbReference type="Proteomes" id="UP000237105"/>
    </source>
</evidence>
<sequence length="88" mass="10397">MLLDVERFNTNLIPRLIRNRTRIAAERRTRARTTTPERKTNRAIKINDTNDYSGSAPNSRAYIHSQTSQQIHYEQESITHFIQYSQPH</sequence>
<evidence type="ECO:0000256" key="1">
    <source>
        <dbReference type="SAM" id="MobiDB-lite"/>
    </source>
</evidence>
<reference evidence="3" key="1">
    <citation type="submission" date="2016-06" db="EMBL/GenBank/DDBJ databases">
        <title>Parallel loss of symbiosis genes in relatives of nitrogen-fixing non-legume Parasponia.</title>
        <authorList>
            <person name="Van Velzen R."/>
            <person name="Holmer R."/>
            <person name="Bu F."/>
            <person name="Rutten L."/>
            <person name="Van Zeijl A."/>
            <person name="Liu W."/>
            <person name="Santuari L."/>
            <person name="Cao Q."/>
            <person name="Sharma T."/>
            <person name="Shen D."/>
            <person name="Roswanjaya Y."/>
            <person name="Wardhani T."/>
            <person name="Kalhor M.S."/>
            <person name="Jansen J."/>
            <person name="Van den Hoogen J."/>
            <person name="Gungor B."/>
            <person name="Hartog M."/>
            <person name="Hontelez J."/>
            <person name="Verver J."/>
            <person name="Yang W.-C."/>
            <person name="Schijlen E."/>
            <person name="Repin R."/>
            <person name="Schilthuizen M."/>
            <person name="Schranz E."/>
            <person name="Heidstra R."/>
            <person name="Miyata K."/>
            <person name="Fedorova E."/>
            <person name="Kohlen W."/>
            <person name="Bisseling T."/>
            <person name="Smit S."/>
            <person name="Geurts R."/>
        </authorList>
    </citation>
    <scope>NUCLEOTIDE SEQUENCE [LARGE SCALE GENOMIC DNA]</scope>
    <source>
        <strain evidence="3">cv. WU1-14</strain>
    </source>
</reference>
<proteinExistence type="predicted"/>
<feature type="region of interest" description="Disordered" evidence="1">
    <location>
        <begin position="27"/>
        <end position="58"/>
    </location>
</feature>
<dbReference type="AlphaFoldDB" id="A0A2P5AV61"/>
<accession>A0A2P5AV61</accession>
<gene>
    <name evidence="2" type="ORF">PanWU01x14_297530</name>
</gene>
<feature type="non-terminal residue" evidence="2">
    <location>
        <position position="88"/>
    </location>
</feature>
<protein>
    <submittedName>
        <fullName evidence="2">Uncharacterized protein</fullName>
    </submittedName>
</protein>